<sequence length="41" mass="5407">MRQFIKRKEEFNLRNEMRIFIHENNKYRDRSACRRWKDEFD</sequence>
<protein>
    <submittedName>
        <fullName evidence="1">Tetracycline resistance protein tetM</fullName>
    </submittedName>
</protein>
<accession>A0A8E2LEK5</accession>
<name>A0A8E2LEK5_9BACI</name>
<evidence type="ECO:0000313" key="2">
    <source>
        <dbReference type="Proteomes" id="UP000189761"/>
    </source>
</evidence>
<comment type="caution">
    <text evidence="1">The sequence shown here is derived from an EMBL/GenBank/DDBJ whole genome shotgun (WGS) entry which is preliminary data.</text>
</comment>
<gene>
    <name evidence="1" type="ORF">BWZ43_13575</name>
</gene>
<organism evidence="1 2">
    <name type="scientific">Heyndrickxia oleronia</name>
    <dbReference type="NCBI Taxonomy" id="38875"/>
    <lineage>
        <taxon>Bacteria</taxon>
        <taxon>Bacillati</taxon>
        <taxon>Bacillota</taxon>
        <taxon>Bacilli</taxon>
        <taxon>Bacillales</taxon>
        <taxon>Bacillaceae</taxon>
        <taxon>Heyndrickxia</taxon>
    </lineage>
</organism>
<keyword evidence="2" id="KW-1185">Reference proteome</keyword>
<evidence type="ECO:0000313" key="1">
    <source>
        <dbReference type="EMBL" id="OOP67852.1"/>
    </source>
</evidence>
<dbReference type="Proteomes" id="UP000189761">
    <property type="component" value="Unassembled WGS sequence"/>
</dbReference>
<proteinExistence type="predicted"/>
<dbReference type="AlphaFoldDB" id="A0A8E2LEK5"/>
<reference evidence="1 2" key="1">
    <citation type="submission" date="2017-01" db="EMBL/GenBank/DDBJ databases">
        <title>Draft genome sequence of Bacillus oleronius.</title>
        <authorList>
            <person name="Allam M."/>
        </authorList>
    </citation>
    <scope>NUCLEOTIDE SEQUENCE [LARGE SCALE GENOMIC DNA]</scope>
    <source>
        <strain evidence="1 2">DSM 9356</strain>
    </source>
</reference>
<dbReference type="EMBL" id="MTLA01000154">
    <property type="protein sequence ID" value="OOP67852.1"/>
    <property type="molecule type" value="Genomic_DNA"/>
</dbReference>